<comment type="caution">
    <text evidence="10">The sequence shown here is derived from an EMBL/GenBank/DDBJ whole genome shotgun (WGS) entry which is preliminary data.</text>
</comment>
<name>A0ABD4TNB0_9EURY</name>
<evidence type="ECO:0000259" key="9">
    <source>
        <dbReference type="SMART" id="SM00839"/>
    </source>
</evidence>
<feature type="site" description="Important for catalysis" evidence="7">
    <location>
        <position position="147"/>
    </location>
</feature>
<keyword evidence="6" id="KW-0520">NAD</keyword>
<dbReference type="Pfam" id="PF00208">
    <property type="entry name" value="ELFV_dehydrog"/>
    <property type="match status" value="1"/>
</dbReference>
<dbReference type="Gene3D" id="3.40.50.720">
    <property type="entry name" value="NAD(P)-binding Rossmann-like Domain"/>
    <property type="match status" value="1"/>
</dbReference>
<evidence type="ECO:0000313" key="11">
    <source>
        <dbReference type="Proteomes" id="UP001524383"/>
    </source>
</evidence>
<keyword evidence="6" id="KW-0547">Nucleotide-binding</keyword>
<evidence type="ECO:0000256" key="2">
    <source>
        <dbReference type="ARBA" id="ARBA00011643"/>
    </source>
</evidence>
<dbReference type="Proteomes" id="UP001524383">
    <property type="component" value="Unassembled WGS sequence"/>
</dbReference>
<keyword evidence="11" id="KW-1185">Reference proteome</keyword>
<evidence type="ECO:0000256" key="7">
    <source>
        <dbReference type="PIRSR" id="PIRSR000185-3"/>
    </source>
</evidence>
<dbReference type="EMBL" id="VOTZ01000025">
    <property type="protein sequence ID" value="MCQ1539335.1"/>
    <property type="molecule type" value="Genomic_DNA"/>
</dbReference>
<dbReference type="FunFam" id="3.40.50.10860:FF:000003">
    <property type="entry name" value="Glutamate dehydrogenase"/>
    <property type="match status" value="1"/>
</dbReference>
<dbReference type="InterPro" id="IPR006097">
    <property type="entry name" value="Glu/Leu/Phe/Val/Trp_DH_dimer"/>
</dbReference>
<sequence length="419" mass="45964">MDTEKNHSTESQYTIIEECVRDLDLDKSTTELLQNPKRELKVSIPVRMDDGSVKVFTGYRIQHNNAMGPMKGGIRYHPEETVEIVRSLAAWMTWKCAVLNLPLGGAKGGIICDPKKLSRGELERLTRGYMGRIWKFIGPETDVPAPDVGTDASIMGWLMDEYARLSGEYKPGIITGKPIRIGGSLGRTEATGRGGVLTIREAAREIELELKGATVVVQGFGNVGMYSALLARNMLNCRVIAVSDSRGGVYNPDGLNLEEVIEHKAKTGSVKGAPNTQDVGSAEVLEIEADVIIAAALEDAITAENAGRIKTKILAELANGPTTAEADRILEDRGIIVLPDILANAGGVTVSYFEMVQNRTLDYWTEQQVNQKLEQKMVEAHHEVFKTSRARGISMRKAAYIVAITRVVEAMRLRGWLDL</sequence>
<reference evidence="10 11" key="1">
    <citation type="submission" date="2019-08" db="EMBL/GenBank/DDBJ databases">
        <authorList>
            <person name="Chen S.-C."/>
            <person name="Lai M.-C."/>
            <person name="You Y.-T."/>
        </authorList>
    </citation>
    <scope>NUCLEOTIDE SEQUENCE [LARGE SCALE GENOMIC DNA]</scope>
    <source>
        <strain evidence="10 11">P2F9704a</strain>
    </source>
</reference>
<dbReference type="InterPro" id="IPR033922">
    <property type="entry name" value="NAD_bind_Glu_DH"/>
</dbReference>
<dbReference type="InterPro" id="IPR006096">
    <property type="entry name" value="Glu/Leu/Phe/Val/Trp_DH_C"/>
</dbReference>
<dbReference type="InterPro" id="IPR036291">
    <property type="entry name" value="NAD(P)-bd_dom_sf"/>
</dbReference>
<dbReference type="InterPro" id="IPR046346">
    <property type="entry name" value="Aminoacid_DH-like_N_sf"/>
</dbReference>
<feature type="binding site" evidence="6">
    <location>
        <position position="222"/>
    </location>
    <ligand>
        <name>NAD(+)</name>
        <dbReference type="ChEBI" id="CHEBI:57540"/>
    </ligand>
</feature>
<feature type="binding site" evidence="6">
    <location>
        <position position="71"/>
    </location>
    <ligand>
        <name>substrate</name>
    </ligand>
</feature>
<dbReference type="PANTHER" id="PTHR11606:SF13">
    <property type="entry name" value="GLUTAMATE DEHYDROGENASE 1, MITOCHONDRIAL"/>
    <property type="match status" value="1"/>
</dbReference>
<dbReference type="Pfam" id="PF02812">
    <property type="entry name" value="ELFV_dehydrog_N"/>
    <property type="match status" value="1"/>
</dbReference>
<protein>
    <recommendedName>
        <fullName evidence="4">Glutamate dehydrogenase</fullName>
    </recommendedName>
</protein>
<evidence type="ECO:0000256" key="3">
    <source>
        <dbReference type="ARBA" id="ARBA00023002"/>
    </source>
</evidence>
<evidence type="ECO:0000256" key="4">
    <source>
        <dbReference type="PIRNR" id="PIRNR000185"/>
    </source>
</evidence>
<evidence type="ECO:0000256" key="8">
    <source>
        <dbReference type="RuleBase" id="RU004417"/>
    </source>
</evidence>
<accession>A0ABD4TNB0</accession>
<organism evidence="10 11">
    <name type="scientific">Methanocalculus taiwanensis</name>
    <dbReference type="NCBI Taxonomy" id="106207"/>
    <lineage>
        <taxon>Archaea</taxon>
        <taxon>Methanobacteriati</taxon>
        <taxon>Methanobacteriota</taxon>
        <taxon>Stenosarchaea group</taxon>
        <taxon>Methanomicrobia</taxon>
        <taxon>Methanomicrobiales</taxon>
        <taxon>Methanocalculaceae</taxon>
        <taxon>Methanocalculus</taxon>
    </lineage>
</organism>
<evidence type="ECO:0000256" key="5">
    <source>
        <dbReference type="PIRSR" id="PIRSR000185-1"/>
    </source>
</evidence>
<dbReference type="SUPFAM" id="SSF53223">
    <property type="entry name" value="Aminoacid dehydrogenase-like, N-terminal domain"/>
    <property type="match status" value="1"/>
</dbReference>
<evidence type="ECO:0000256" key="1">
    <source>
        <dbReference type="ARBA" id="ARBA00006382"/>
    </source>
</evidence>
<comment type="subunit">
    <text evidence="2">Homohexamer.</text>
</comment>
<dbReference type="AlphaFoldDB" id="A0ABD4TNB0"/>
<proteinExistence type="inferred from homology"/>
<dbReference type="GO" id="GO:0016491">
    <property type="term" value="F:oxidoreductase activity"/>
    <property type="evidence" value="ECO:0007669"/>
    <property type="project" value="UniProtKB-KW"/>
</dbReference>
<evidence type="ECO:0000256" key="6">
    <source>
        <dbReference type="PIRSR" id="PIRSR000185-2"/>
    </source>
</evidence>
<feature type="binding site" evidence="6">
    <location>
        <position position="351"/>
    </location>
    <ligand>
        <name>substrate</name>
    </ligand>
</feature>
<dbReference type="InterPro" id="IPR014362">
    <property type="entry name" value="Glu_DH"/>
</dbReference>
<feature type="domain" description="Glutamate/phenylalanine/leucine/valine/L-tryptophan dehydrogenase C-terminal" evidence="9">
    <location>
        <begin position="184"/>
        <end position="415"/>
    </location>
</feature>
<dbReference type="InterPro" id="IPR006095">
    <property type="entry name" value="Glu/Leu/Phe/Val/Trp_DH"/>
</dbReference>
<keyword evidence="3 4" id="KW-0560">Oxidoreductase</keyword>
<feature type="binding site" evidence="6">
    <location>
        <position position="95"/>
    </location>
    <ligand>
        <name>substrate</name>
    </ligand>
</feature>
<dbReference type="PIRSF" id="PIRSF000185">
    <property type="entry name" value="Glu_DH"/>
    <property type="match status" value="1"/>
</dbReference>
<dbReference type="PROSITE" id="PS00074">
    <property type="entry name" value="GLFV_DEHYDROGENASE"/>
    <property type="match status" value="1"/>
</dbReference>
<dbReference type="SMART" id="SM00839">
    <property type="entry name" value="ELFV_dehydrog"/>
    <property type="match status" value="1"/>
</dbReference>
<feature type="binding site" evidence="6">
    <location>
        <position position="191"/>
    </location>
    <ligand>
        <name>NAD(+)</name>
        <dbReference type="ChEBI" id="CHEBI:57540"/>
    </ligand>
</feature>
<dbReference type="SUPFAM" id="SSF51735">
    <property type="entry name" value="NAD(P)-binding Rossmann-fold domains"/>
    <property type="match status" value="1"/>
</dbReference>
<comment type="similarity">
    <text evidence="1 4 8">Belongs to the Glu/Leu/Phe/Val dehydrogenases family.</text>
</comment>
<feature type="active site" description="Proton donor" evidence="5">
    <location>
        <position position="107"/>
    </location>
</feature>
<dbReference type="RefSeq" id="WP_255333301.1">
    <property type="nucleotide sequence ID" value="NZ_VOTZ01000025.1"/>
</dbReference>
<dbReference type="CDD" id="cd01076">
    <property type="entry name" value="NAD_bind_1_Glu_DH"/>
    <property type="match status" value="1"/>
</dbReference>
<evidence type="ECO:0000313" key="10">
    <source>
        <dbReference type="EMBL" id="MCQ1539335.1"/>
    </source>
</evidence>
<dbReference type="PANTHER" id="PTHR11606">
    <property type="entry name" value="GLUTAMATE DEHYDROGENASE"/>
    <property type="match status" value="1"/>
</dbReference>
<dbReference type="InterPro" id="IPR033524">
    <property type="entry name" value="Glu/Leu/Phe/Val_DH_AS"/>
</dbReference>
<dbReference type="Gene3D" id="3.40.50.10860">
    <property type="entry name" value="Leucine Dehydrogenase, chain A, domain 1"/>
    <property type="match status" value="1"/>
</dbReference>
<dbReference type="PRINTS" id="PR00082">
    <property type="entry name" value="GLFDHDRGNASE"/>
</dbReference>
<gene>
    <name evidence="10" type="ORF">FTO68_10120</name>
</gene>